<protein>
    <submittedName>
        <fullName evidence="2">DNA polymerase I (DPA, polB1)</fullName>
        <ecNumber evidence="2">2.7.7.7</ecNumber>
    </submittedName>
</protein>
<evidence type="ECO:0000259" key="1">
    <source>
        <dbReference type="Pfam" id="PF03104"/>
    </source>
</evidence>
<dbReference type="InterPro" id="IPR006133">
    <property type="entry name" value="DNA-dir_DNA_pol_B_exonuc"/>
</dbReference>
<dbReference type="InterPro" id="IPR012337">
    <property type="entry name" value="RNaseH-like_sf"/>
</dbReference>
<sequence length="95" mass="11005">MRKKITAVGFEGSDGLKQIFILRRSGIEEGVNELLPGIKIIFYDETKEKEMILDTFELMEKYPLLVTYNGDGFDLPYLYNRASRLGIDRQKIHCT</sequence>
<keyword evidence="2" id="KW-0548">Nucleotidyltransferase</keyword>
<name>A0A075I1L9_9ARCH</name>
<gene>
    <name evidence="2" type="primary">DPA</name>
    <name evidence="2" type="synonym">polB1</name>
</gene>
<evidence type="ECO:0000313" key="2">
    <source>
        <dbReference type="EMBL" id="AIF22471.1"/>
    </source>
</evidence>
<dbReference type="AlphaFoldDB" id="A0A075I1L9"/>
<proteinExistence type="predicted"/>
<feature type="domain" description="DNA-directed DNA polymerase family B exonuclease" evidence="1">
    <location>
        <begin position="32"/>
        <end position="87"/>
    </location>
</feature>
<dbReference type="EMBL" id="KF901211">
    <property type="protein sequence ID" value="AIF22471.1"/>
    <property type="molecule type" value="Genomic_DNA"/>
</dbReference>
<dbReference type="GO" id="GO:0003887">
    <property type="term" value="F:DNA-directed DNA polymerase activity"/>
    <property type="evidence" value="ECO:0007669"/>
    <property type="project" value="UniProtKB-EC"/>
</dbReference>
<reference evidence="2" key="1">
    <citation type="journal article" date="2014" name="Genome Biol. Evol.">
        <title>Pangenome evidence for extensive interdomain horizontal transfer affecting lineage core and shell genes in uncultured planktonic thaumarchaeota and euryarchaeota.</title>
        <authorList>
            <person name="Deschamps P."/>
            <person name="Zivanovic Y."/>
            <person name="Moreira D."/>
            <person name="Rodriguez-Valera F."/>
            <person name="Lopez-Garcia P."/>
        </authorList>
    </citation>
    <scope>NUCLEOTIDE SEQUENCE</scope>
</reference>
<accession>A0A075I1L9</accession>
<organism evidence="2">
    <name type="scientific">uncultured marine thaumarchaeote SAT1000_09_C08</name>
    <dbReference type="NCBI Taxonomy" id="1456370"/>
    <lineage>
        <taxon>Archaea</taxon>
        <taxon>Nitrososphaerota</taxon>
        <taxon>environmental samples</taxon>
    </lineage>
</organism>
<dbReference type="SUPFAM" id="SSF53098">
    <property type="entry name" value="Ribonuclease H-like"/>
    <property type="match status" value="1"/>
</dbReference>
<dbReference type="InterPro" id="IPR036397">
    <property type="entry name" value="RNaseH_sf"/>
</dbReference>
<dbReference type="EC" id="2.7.7.7" evidence="2"/>
<dbReference type="Gene3D" id="3.30.420.10">
    <property type="entry name" value="Ribonuclease H-like superfamily/Ribonuclease H"/>
    <property type="match status" value="1"/>
</dbReference>
<keyword evidence="2" id="KW-0808">Transferase</keyword>
<dbReference type="Pfam" id="PF03104">
    <property type="entry name" value="DNA_pol_B_exo1"/>
    <property type="match status" value="1"/>
</dbReference>
<dbReference type="GO" id="GO:0003676">
    <property type="term" value="F:nucleic acid binding"/>
    <property type="evidence" value="ECO:0007669"/>
    <property type="project" value="InterPro"/>
</dbReference>